<dbReference type="InterPro" id="IPR048525">
    <property type="entry name" value="DDR1-2_DS-like"/>
</dbReference>
<evidence type="ECO:0000256" key="4">
    <source>
        <dbReference type="ARBA" id="ARBA00022475"/>
    </source>
</evidence>
<dbReference type="PANTHER" id="PTHR46806:SF5">
    <property type="entry name" value="F5_8 TYPE C DOMAIN-CONTAINING PROTEIN"/>
    <property type="match status" value="1"/>
</dbReference>
<name>A0ABN8R847_9CNID</name>
<keyword evidence="10" id="KW-0130">Cell adhesion</keyword>
<evidence type="ECO:0000256" key="9">
    <source>
        <dbReference type="ARBA" id="ARBA00022840"/>
    </source>
</evidence>
<protein>
    <recommendedName>
        <fullName evidence="15">F5/8 type C domain-containing protein</fullName>
    </recommendedName>
</protein>
<dbReference type="EMBL" id="CALNXK010000183">
    <property type="protein sequence ID" value="CAH3173614.1"/>
    <property type="molecule type" value="Genomic_DNA"/>
</dbReference>
<keyword evidence="8" id="KW-0547">Nucleotide-binding</keyword>
<keyword evidence="7" id="KW-0732">Signal</keyword>
<evidence type="ECO:0000256" key="8">
    <source>
        <dbReference type="ARBA" id="ARBA00022741"/>
    </source>
</evidence>
<reference evidence="16 17" key="1">
    <citation type="submission" date="2022-05" db="EMBL/GenBank/DDBJ databases">
        <authorList>
            <consortium name="Genoscope - CEA"/>
            <person name="William W."/>
        </authorList>
    </citation>
    <scope>NUCLEOTIDE SEQUENCE [LARGE SCALE GENOMIC DNA]</scope>
</reference>
<evidence type="ECO:0000256" key="14">
    <source>
        <dbReference type="ARBA" id="ARBA00023180"/>
    </source>
</evidence>
<evidence type="ECO:0000259" key="15">
    <source>
        <dbReference type="PROSITE" id="PS50022"/>
    </source>
</evidence>
<gene>
    <name evidence="16" type="ORF">PLOB_00014278</name>
</gene>
<dbReference type="Gene3D" id="2.60.120.260">
    <property type="entry name" value="Galactose-binding domain-like"/>
    <property type="match status" value="1"/>
</dbReference>
<keyword evidence="13" id="KW-1015">Disulfide bond</keyword>
<dbReference type="InterPro" id="IPR000421">
    <property type="entry name" value="FA58C"/>
</dbReference>
<keyword evidence="14" id="KW-0325">Glycoprotein</keyword>
<dbReference type="Proteomes" id="UP001159405">
    <property type="component" value="Unassembled WGS sequence"/>
</dbReference>
<evidence type="ECO:0000256" key="5">
    <source>
        <dbReference type="ARBA" id="ARBA00022525"/>
    </source>
</evidence>
<feature type="domain" description="F5/8 type C" evidence="15">
    <location>
        <begin position="1"/>
        <end position="153"/>
    </location>
</feature>
<dbReference type="InterPro" id="IPR050633">
    <property type="entry name" value="Neuropilin_MCO_CoagFactor"/>
</dbReference>
<dbReference type="InterPro" id="IPR008979">
    <property type="entry name" value="Galactose-bd-like_sf"/>
</dbReference>
<keyword evidence="17" id="KW-1185">Reference proteome</keyword>
<evidence type="ECO:0000256" key="13">
    <source>
        <dbReference type="ARBA" id="ARBA00023157"/>
    </source>
</evidence>
<evidence type="ECO:0000313" key="17">
    <source>
        <dbReference type="Proteomes" id="UP001159405"/>
    </source>
</evidence>
<comment type="caution">
    <text evidence="16">The sequence shown here is derived from an EMBL/GenBank/DDBJ whole genome shotgun (WGS) entry which is preliminary data.</text>
</comment>
<keyword evidence="5" id="KW-0964">Secreted</keyword>
<evidence type="ECO:0000256" key="12">
    <source>
        <dbReference type="ARBA" id="ARBA00023136"/>
    </source>
</evidence>
<evidence type="ECO:0000313" key="16">
    <source>
        <dbReference type="EMBL" id="CAH3173614.1"/>
    </source>
</evidence>
<evidence type="ECO:0000256" key="10">
    <source>
        <dbReference type="ARBA" id="ARBA00022889"/>
    </source>
</evidence>
<dbReference type="Pfam" id="PF21114">
    <property type="entry name" value="DDR1-2_DS-like"/>
    <property type="match status" value="1"/>
</dbReference>
<dbReference type="PROSITE" id="PS50022">
    <property type="entry name" value="FA58C_3"/>
    <property type="match status" value="1"/>
</dbReference>
<keyword evidence="4" id="KW-1003">Cell membrane</keyword>
<accession>A0ABN8R847</accession>
<organism evidence="16 17">
    <name type="scientific">Porites lobata</name>
    <dbReference type="NCBI Taxonomy" id="104759"/>
    <lineage>
        <taxon>Eukaryota</taxon>
        <taxon>Metazoa</taxon>
        <taxon>Cnidaria</taxon>
        <taxon>Anthozoa</taxon>
        <taxon>Hexacorallia</taxon>
        <taxon>Scleractinia</taxon>
        <taxon>Fungiina</taxon>
        <taxon>Poritidae</taxon>
        <taxon>Porites</taxon>
    </lineage>
</organism>
<evidence type="ECO:0000256" key="3">
    <source>
        <dbReference type="ARBA" id="ARBA00004613"/>
    </source>
</evidence>
<comment type="subcellular location">
    <subcellularLocation>
        <location evidence="2">Cell membrane</location>
        <topology evidence="2">Single-pass type I membrane protein</topology>
    </subcellularLocation>
    <subcellularLocation>
        <location evidence="1">Endomembrane system</location>
        <topology evidence="1">Peripheral membrane protein</topology>
    </subcellularLocation>
    <subcellularLocation>
        <location evidence="3">Secreted</location>
    </subcellularLocation>
</comment>
<sequence length="329" mass="37267">MEDGRIKNNQIRATSPRSGLSRAIYARFNHTDGNGGWCPDQKGPANETLYSQYVQVKLDEPVRIKGIYLQGSAKGLGKVERFLINYTPNKTNPFSWRWIGNLDQVRTKYFEVNMDSPVHRKILRPPIVADGIRLVPLFKVRKQVCMRFELLGCTLVNGLINYNMPQGNSLRQGKHNFTDLIYDGEEKKDILSNGLGFLTDGKPAPADYTVSSGLGWIGWHSKDTPAPYVIFEFLETRIFQSLTLHCNVRDGENIKLFSKVSVRFSVGKNDAFDGLLAHSPKNVSSGSSWVNRNVKVDLCRHIGRKIKLDFTYTGEWILISEVTFKSGKY</sequence>
<dbReference type="PROSITE" id="PS01286">
    <property type="entry name" value="FA58C_2"/>
    <property type="match status" value="1"/>
</dbReference>
<dbReference type="PANTHER" id="PTHR46806">
    <property type="entry name" value="F5/8 TYPE C DOMAIN-CONTAINING PROTEIN"/>
    <property type="match status" value="1"/>
</dbReference>
<evidence type="ECO:0000256" key="11">
    <source>
        <dbReference type="ARBA" id="ARBA00022989"/>
    </source>
</evidence>
<evidence type="ECO:0000256" key="6">
    <source>
        <dbReference type="ARBA" id="ARBA00022692"/>
    </source>
</evidence>
<dbReference type="SUPFAM" id="SSF49785">
    <property type="entry name" value="Galactose-binding domain-like"/>
    <property type="match status" value="1"/>
</dbReference>
<evidence type="ECO:0000256" key="2">
    <source>
        <dbReference type="ARBA" id="ARBA00004251"/>
    </source>
</evidence>
<dbReference type="Pfam" id="PF00754">
    <property type="entry name" value="F5_F8_type_C"/>
    <property type="match status" value="1"/>
</dbReference>
<keyword evidence="11" id="KW-1133">Transmembrane helix</keyword>
<dbReference type="Gene3D" id="2.60.120.1190">
    <property type="match status" value="1"/>
</dbReference>
<proteinExistence type="predicted"/>
<keyword evidence="9" id="KW-0067">ATP-binding</keyword>
<evidence type="ECO:0000256" key="7">
    <source>
        <dbReference type="ARBA" id="ARBA00022729"/>
    </source>
</evidence>
<keyword evidence="6" id="KW-0812">Transmembrane</keyword>
<keyword evidence="12" id="KW-0472">Membrane</keyword>
<evidence type="ECO:0000256" key="1">
    <source>
        <dbReference type="ARBA" id="ARBA00004184"/>
    </source>
</evidence>